<dbReference type="RefSeq" id="WP_045957978.1">
    <property type="nucleotide sequence ID" value="NZ_FO704551.1"/>
</dbReference>
<dbReference type="HOGENOM" id="CLU_1420956_0_0_6"/>
<sequence>MKVLLSVIMMILFLIMQPAKAGLDYVIRFENQKSSPKDTNVLPFKPVESMNYNFSRINDACIKNPGPLNFTLDKEPFTMTIQDINSGACVGKQKKIIWVVSTKNFSAASLDPDACLVQWSVTLYWPIPNWNTAVTSTCGSNNDFIIKAMCPSKNCYNYCSDLNDCHMENIEYVSGSVNGNIIITFEEKPRI</sequence>
<dbReference type="OrthoDB" id="6445570at2"/>
<dbReference type="AlphaFoldDB" id="A0A068R002"/>
<organism evidence="1 2">
    <name type="scientific">Xenorhabdus poinarii G6</name>
    <dbReference type="NCBI Taxonomy" id="1354304"/>
    <lineage>
        <taxon>Bacteria</taxon>
        <taxon>Pseudomonadati</taxon>
        <taxon>Pseudomonadota</taxon>
        <taxon>Gammaproteobacteria</taxon>
        <taxon>Enterobacterales</taxon>
        <taxon>Morganellaceae</taxon>
        <taxon>Xenorhabdus</taxon>
    </lineage>
</organism>
<dbReference type="KEGG" id="xpo:XPG1_0967"/>
<keyword evidence="2" id="KW-1185">Reference proteome</keyword>
<protein>
    <submittedName>
        <fullName evidence="1">Uncharacterized protein</fullName>
    </submittedName>
</protein>
<evidence type="ECO:0000313" key="2">
    <source>
        <dbReference type="Proteomes" id="UP000032735"/>
    </source>
</evidence>
<evidence type="ECO:0000313" key="1">
    <source>
        <dbReference type="EMBL" id="CDG20622.1"/>
    </source>
</evidence>
<dbReference type="Proteomes" id="UP000032735">
    <property type="component" value="Chromosome"/>
</dbReference>
<gene>
    <name evidence="1" type="ORF">XPG1_0967</name>
</gene>
<accession>A0A068R002</accession>
<name>A0A068R002_9GAMM</name>
<proteinExistence type="predicted"/>
<reference evidence="1 2" key="1">
    <citation type="submission" date="2013-07" db="EMBL/GenBank/DDBJ databases">
        <authorList>
            <person name="Genoscope - CEA"/>
        </authorList>
    </citation>
    <scope>NUCLEOTIDE SEQUENCE [LARGE SCALE GENOMIC DNA]</scope>
    <source>
        <strain evidence="1 2">G6</strain>
    </source>
</reference>
<dbReference type="EMBL" id="FO704551">
    <property type="protein sequence ID" value="CDG20622.1"/>
    <property type="molecule type" value="Genomic_DNA"/>
</dbReference>